<keyword evidence="5" id="KW-0175">Coiled coil</keyword>
<reference evidence="8" key="1">
    <citation type="submission" date="2020-05" db="EMBL/GenBank/DDBJ databases">
        <title>WGS assembly of Corymbia citriodora subspecies variegata.</title>
        <authorList>
            <person name="Barry K."/>
            <person name="Hundley H."/>
            <person name="Shu S."/>
            <person name="Jenkins J."/>
            <person name="Grimwood J."/>
            <person name="Baten A."/>
        </authorList>
    </citation>
    <scope>NUCLEOTIDE SEQUENCE</scope>
    <source>
        <strain evidence="8">CV2-018</strain>
    </source>
</reference>
<dbReference type="PANTHER" id="PTHR33248">
    <property type="entry name" value="ZINC ION-BINDING PROTEIN"/>
    <property type="match status" value="1"/>
</dbReference>
<dbReference type="PROSITE" id="PS51999">
    <property type="entry name" value="ZF_GRF"/>
    <property type="match status" value="1"/>
</dbReference>
<keyword evidence="6" id="KW-0812">Transmembrane</keyword>
<feature type="coiled-coil region" evidence="5">
    <location>
        <begin position="89"/>
        <end position="123"/>
    </location>
</feature>
<dbReference type="Gramene" id="rna-gnl|WGS:JABURB|Cocit.L4595.1">
    <property type="protein sequence ID" value="cds-KAF7852301.1"/>
    <property type="gene ID" value="gene-BT93_L4595"/>
</dbReference>
<dbReference type="Proteomes" id="UP000806378">
    <property type="component" value="Unassembled WGS sequence"/>
</dbReference>
<gene>
    <name evidence="8" type="ORF">BT93_L4595</name>
</gene>
<keyword evidence="1" id="KW-0479">Metal-binding</keyword>
<evidence type="ECO:0000256" key="3">
    <source>
        <dbReference type="ARBA" id="ARBA00022833"/>
    </source>
</evidence>
<proteinExistence type="predicted"/>
<evidence type="ECO:0000313" key="9">
    <source>
        <dbReference type="Proteomes" id="UP000806378"/>
    </source>
</evidence>
<keyword evidence="3" id="KW-0862">Zinc</keyword>
<dbReference type="AlphaFoldDB" id="A0A8T0CXH4"/>
<feature type="transmembrane region" description="Helical" evidence="6">
    <location>
        <begin position="126"/>
        <end position="149"/>
    </location>
</feature>
<evidence type="ECO:0000256" key="6">
    <source>
        <dbReference type="SAM" id="Phobius"/>
    </source>
</evidence>
<accession>A0A8T0CXH4</accession>
<dbReference type="GO" id="GO:0008270">
    <property type="term" value="F:zinc ion binding"/>
    <property type="evidence" value="ECO:0007669"/>
    <property type="project" value="UniProtKB-KW"/>
</dbReference>
<keyword evidence="6" id="KW-0472">Membrane</keyword>
<comment type="caution">
    <text evidence="8">The sequence shown here is derived from an EMBL/GenBank/DDBJ whole genome shotgun (WGS) entry which is preliminary data.</text>
</comment>
<organism evidence="8 9">
    <name type="scientific">Corymbia citriodora subsp. variegata</name>
    <dbReference type="NCBI Taxonomy" id="360336"/>
    <lineage>
        <taxon>Eukaryota</taxon>
        <taxon>Viridiplantae</taxon>
        <taxon>Streptophyta</taxon>
        <taxon>Embryophyta</taxon>
        <taxon>Tracheophyta</taxon>
        <taxon>Spermatophyta</taxon>
        <taxon>Magnoliopsida</taxon>
        <taxon>eudicotyledons</taxon>
        <taxon>Gunneridae</taxon>
        <taxon>Pentapetalae</taxon>
        <taxon>rosids</taxon>
        <taxon>malvids</taxon>
        <taxon>Myrtales</taxon>
        <taxon>Myrtaceae</taxon>
        <taxon>Myrtoideae</taxon>
        <taxon>Eucalypteae</taxon>
        <taxon>Corymbia</taxon>
    </lineage>
</organism>
<evidence type="ECO:0000259" key="7">
    <source>
        <dbReference type="PROSITE" id="PS51999"/>
    </source>
</evidence>
<keyword evidence="9" id="KW-1185">Reference proteome</keyword>
<name>A0A8T0CXH4_CORYI</name>
<protein>
    <recommendedName>
        <fullName evidence="7">GRF-type domain-containing protein</fullName>
    </recommendedName>
</protein>
<sequence>MGSKSRKSSSRISEQSEYESQCFCLCGLQSPTRVSWTRENPRRRFHGCVKYREGFNCGNFKWVDANFSHQAMEVILELLQGWHGSLPIMENELDDADSMQMEIKGLESLVNHLKNEVSRMKIQRDIYLMLFVLMLSSLVWFVVICNFNNEKKLLSLP</sequence>
<dbReference type="OrthoDB" id="912775at2759"/>
<dbReference type="InterPro" id="IPR010666">
    <property type="entry name" value="Znf_GRF"/>
</dbReference>
<evidence type="ECO:0000256" key="4">
    <source>
        <dbReference type="PROSITE-ProRule" id="PRU01343"/>
    </source>
</evidence>
<evidence type="ECO:0000313" key="8">
    <source>
        <dbReference type="EMBL" id="KAF7852301.1"/>
    </source>
</evidence>
<keyword evidence="6" id="KW-1133">Transmembrane helix</keyword>
<feature type="domain" description="GRF-type" evidence="7">
    <location>
        <begin position="24"/>
        <end position="66"/>
    </location>
</feature>
<keyword evidence="2 4" id="KW-0863">Zinc-finger</keyword>
<evidence type="ECO:0000256" key="5">
    <source>
        <dbReference type="SAM" id="Coils"/>
    </source>
</evidence>
<dbReference type="EMBL" id="MU089517">
    <property type="protein sequence ID" value="KAF7852301.1"/>
    <property type="molecule type" value="Genomic_DNA"/>
</dbReference>
<evidence type="ECO:0000256" key="1">
    <source>
        <dbReference type="ARBA" id="ARBA00022723"/>
    </source>
</evidence>
<evidence type="ECO:0000256" key="2">
    <source>
        <dbReference type="ARBA" id="ARBA00022771"/>
    </source>
</evidence>